<gene>
    <name evidence="2" type="ORF">PIB30_090223</name>
</gene>
<accession>A0ABU6SUW7</accession>
<evidence type="ECO:0000313" key="3">
    <source>
        <dbReference type="Proteomes" id="UP001341840"/>
    </source>
</evidence>
<organism evidence="2 3">
    <name type="scientific">Stylosanthes scabra</name>
    <dbReference type="NCBI Taxonomy" id="79078"/>
    <lineage>
        <taxon>Eukaryota</taxon>
        <taxon>Viridiplantae</taxon>
        <taxon>Streptophyta</taxon>
        <taxon>Embryophyta</taxon>
        <taxon>Tracheophyta</taxon>
        <taxon>Spermatophyta</taxon>
        <taxon>Magnoliopsida</taxon>
        <taxon>eudicotyledons</taxon>
        <taxon>Gunneridae</taxon>
        <taxon>Pentapetalae</taxon>
        <taxon>rosids</taxon>
        <taxon>fabids</taxon>
        <taxon>Fabales</taxon>
        <taxon>Fabaceae</taxon>
        <taxon>Papilionoideae</taxon>
        <taxon>50 kb inversion clade</taxon>
        <taxon>dalbergioids sensu lato</taxon>
        <taxon>Dalbergieae</taxon>
        <taxon>Pterocarpus clade</taxon>
        <taxon>Stylosanthes</taxon>
    </lineage>
</organism>
<evidence type="ECO:0000313" key="2">
    <source>
        <dbReference type="EMBL" id="MED6140142.1"/>
    </source>
</evidence>
<dbReference type="EMBL" id="JASCZI010062144">
    <property type="protein sequence ID" value="MED6140142.1"/>
    <property type="molecule type" value="Genomic_DNA"/>
</dbReference>
<comment type="caution">
    <text evidence="2">The sequence shown here is derived from an EMBL/GenBank/DDBJ whole genome shotgun (WGS) entry which is preliminary data.</text>
</comment>
<keyword evidence="3" id="KW-1185">Reference proteome</keyword>
<evidence type="ECO:0000256" key="1">
    <source>
        <dbReference type="SAM" id="MobiDB-lite"/>
    </source>
</evidence>
<feature type="compositionally biased region" description="Polar residues" evidence="1">
    <location>
        <begin position="85"/>
        <end position="100"/>
    </location>
</feature>
<protein>
    <submittedName>
        <fullName evidence="2">Uncharacterized protein</fullName>
    </submittedName>
</protein>
<feature type="region of interest" description="Disordered" evidence="1">
    <location>
        <begin position="85"/>
        <end position="117"/>
    </location>
</feature>
<proteinExistence type="predicted"/>
<reference evidence="2 3" key="1">
    <citation type="journal article" date="2023" name="Plants (Basel)">
        <title>Bridging the Gap: Combining Genomics and Transcriptomics Approaches to Understand Stylosanthes scabra, an Orphan Legume from the Brazilian Caatinga.</title>
        <authorList>
            <person name="Ferreira-Neto J.R.C."/>
            <person name="da Silva M.D."/>
            <person name="Binneck E."/>
            <person name="de Melo N.F."/>
            <person name="da Silva R.H."/>
            <person name="de Melo A.L.T.M."/>
            <person name="Pandolfi V."/>
            <person name="Bustamante F.O."/>
            <person name="Brasileiro-Vidal A.C."/>
            <person name="Benko-Iseppon A.M."/>
        </authorList>
    </citation>
    <scope>NUCLEOTIDE SEQUENCE [LARGE SCALE GENOMIC DNA]</scope>
    <source>
        <tissue evidence="2">Leaves</tissue>
    </source>
</reference>
<feature type="non-terminal residue" evidence="2">
    <location>
        <position position="1"/>
    </location>
</feature>
<sequence length="117" mass="12819">HNSPKSSGPAHLENKSPAELDLTRLVRQVSTRLVRQVAIRLVRQVAIRLVSSEPTCKTSLCPTHLEDLATIRLVGEVVHIVTQQHPTSALSSPMTDSRANVPTCGEHGRELQPTWSS</sequence>
<dbReference type="Proteomes" id="UP001341840">
    <property type="component" value="Unassembled WGS sequence"/>
</dbReference>
<name>A0ABU6SUW7_9FABA</name>